<dbReference type="GO" id="GO:0005783">
    <property type="term" value="C:endoplasmic reticulum"/>
    <property type="evidence" value="ECO:0007669"/>
    <property type="project" value="InterPro"/>
</dbReference>
<dbReference type="GeneID" id="94828937"/>
<reference evidence="8" key="1">
    <citation type="submission" date="2016-10" db="EMBL/GenBank/DDBJ databases">
        <authorList>
            <person name="Benchimol M."/>
            <person name="Almeida L.G."/>
            <person name="Vasconcelos A.T."/>
            <person name="Perreira-Neves A."/>
            <person name="Rosa I.A."/>
            <person name="Tasca T."/>
            <person name="Bogo M.R."/>
            <person name="de Souza W."/>
        </authorList>
    </citation>
    <scope>NUCLEOTIDE SEQUENCE [LARGE SCALE GENOMIC DNA]</scope>
    <source>
        <strain evidence="8">K</strain>
    </source>
</reference>
<evidence type="ECO:0000256" key="7">
    <source>
        <dbReference type="SAM" id="SignalP"/>
    </source>
</evidence>
<dbReference type="PANTHER" id="PTHR12883">
    <property type="entry name" value="ADIPOCYTE-SPECIFIC PROTEIN 4-RELATED"/>
    <property type="match status" value="1"/>
</dbReference>
<evidence type="ECO:0000256" key="6">
    <source>
        <dbReference type="SAM" id="Phobius"/>
    </source>
</evidence>
<sequence>MLLVFLSFFIFQTIAQPKSDLPFDDDDVEVPGQNDEFPDDDQSKPTPAPHPTINPENIRTKSFIEIIQFREIFVLFIFIVYIAFYVYGRKSVKQTIEKAISGPVNALKKYYKVVPSRLTASSLHRYDSFSTGRTTHLGCLTTLSLSRRCDILGYLYDRFQKERSTLSFEAIIEQPQNLPIIFHISESEPTFKKQFALLTYPINDKTGKLKCFTDFEEATEYFIPEINEFIEKHPGLISLIEISDANRFELRTECRFVVRVEFNIHGFEDVVFSDEVTDFTMKLADKYATLEVPKDVLERMQRARTAVLQEQKAKFEKEESKKKNE</sequence>
<evidence type="ECO:0000256" key="5">
    <source>
        <dbReference type="SAM" id="MobiDB-lite"/>
    </source>
</evidence>
<dbReference type="Proteomes" id="UP000179807">
    <property type="component" value="Unassembled WGS sequence"/>
</dbReference>
<dbReference type="EMBL" id="MLAK01001004">
    <property type="protein sequence ID" value="OHS99430.1"/>
    <property type="molecule type" value="Genomic_DNA"/>
</dbReference>
<proteinExistence type="predicted"/>
<dbReference type="OrthoDB" id="10504388at2759"/>
<keyword evidence="3 6" id="KW-1133">Transmembrane helix</keyword>
<feature type="transmembrane region" description="Helical" evidence="6">
    <location>
        <begin position="72"/>
        <end position="88"/>
    </location>
</feature>
<evidence type="ECO:0000256" key="2">
    <source>
        <dbReference type="ARBA" id="ARBA00022692"/>
    </source>
</evidence>
<protein>
    <submittedName>
        <fullName evidence="8">Uncharacterized protein</fullName>
    </submittedName>
</protein>
<organism evidence="8 9">
    <name type="scientific">Tritrichomonas foetus</name>
    <dbReference type="NCBI Taxonomy" id="1144522"/>
    <lineage>
        <taxon>Eukaryota</taxon>
        <taxon>Metamonada</taxon>
        <taxon>Parabasalia</taxon>
        <taxon>Tritrichomonadida</taxon>
        <taxon>Tritrichomonadidae</taxon>
        <taxon>Tritrichomonas</taxon>
    </lineage>
</organism>
<dbReference type="AlphaFoldDB" id="A0A1J4JJU2"/>
<dbReference type="GO" id="GO:0005509">
    <property type="term" value="F:calcium ion binding"/>
    <property type="evidence" value="ECO:0007669"/>
    <property type="project" value="InterPro"/>
</dbReference>
<comment type="subcellular location">
    <subcellularLocation>
        <location evidence="1">Membrane</location>
        <topology evidence="1">Single-pass membrane protein</topology>
    </subcellularLocation>
</comment>
<dbReference type="GO" id="GO:0016020">
    <property type="term" value="C:membrane"/>
    <property type="evidence" value="ECO:0007669"/>
    <property type="project" value="UniProtKB-SubCell"/>
</dbReference>
<keyword evidence="2 6" id="KW-0812">Transmembrane</keyword>
<keyword evidence="9" id="KW-1185">Reference proteome</keyword>
<feature type="region of interest" description="Disordered" evidence="5">
    <location>
        <begin position="22"/>
        <end position="55"/>
    </location>
</feature>
<keyword evidence="7" id="KW-0732">Signal</keyword>
<dbReference type="PANTHER" id="PTHR12883:SF0">
    <property type="entry name" value="PAT COMPLEX SUBUNIT CCDC47"/>
    <property type="match status" value="1"/>
</dbReference>
<evidence type="ECO:0000313" key="8">
    <source>
        <dbReference type="EMBL" id="OHS99430.1"/>
    </source>
</evidence>
<dbReference type="InterPro" id="IPR012879">
    <property type="entry name" value="CCDC47"/>
</dbReference>
<comment type="caution">
    <text evidence="8">The sequence shown here is derived from an EMBL/GenBank/DDBJ whole genome shotgun (WGS) entry which is preliminary data.</text>
</comment>
<feature type="chain" id="PRO_5012543215" evidence="7">
    <location>
        <begin position="16"/>
        <end position="325"/>
    </location>
</feature>
<evidence type="ECO:0000313" key="9">
    <source>
        <dbReference type="Proteomes" id="UP000179807"/>
    </source>
</evidence>
<gene>
    <name evidence="8" type="ORF">TRFO_08348</name>
</gene>
<feature type="signal peptide" evidence="7">
    <location>
        <begin position="1"/>
        <end position="15"/>
    </location>
</feature>
<dbReference type="Pfam" id="PF07946">
    <property type="entry name" value="CCDC47"/>
    <property type="match status" value="1"/>
</dbReference>
<evidence type="ECO:0000256" key="3">
    <source>
        <dbReference type="ARBA" id="ARBA00022989"/>
    </source>
</evidence>
<keyword evidence="4 6" id="KW-0472">Membrane</keyword>
<dbReference type="GO" id="GO:0032469">
    <property type="term" value="P:endoplasmic reticulum calcium ion homeostasis"/>
    <property type="evidence" value="ECO:0007669"/>
    <property type="project" value="InterPro"/>
</dbReference>
<name>A0A1J4JJU2_9EUKA</name>
<evidence type="ECO:0000256" key="4">
    <source>
        <dbReference type="ARBA" id="ARBA00023136"/>
    </source>
</evidence>
<dbReference type="RefSeq" id="XP_068352567.1">
    <property type="nucleotide sequence ID" value="XM_068494233.1"/>
</dbReference>
<evidence type="ECO:0000256" key="1">
    <source>
        <dbReference type="ARBA" id="ARBA00004167"/>
    </source>
</evidence>
<accession>A0A1J4JJU2</accession>
<dbReference type="VEuPathDB" id="TrichDB:TRFO_08348"/>